<dbReference type="Proteomes" id="UP000236752">
    <property type="component" value="Unassembled WGS sequence"/>
</dbReference>
<keyword evidence="5" id="KW-1185">Reference proteome</keyword>
<accession>A0A1H5VY61</accession>
<reference evidence="4 5" key="1">
    <citation type="submission" date="2016-10" db="EMBL/GenBank/DDBJ databases">
        <authorList>
            <person name="de Groot N.N."/>
        </authorList>
    </citation>
    <scope>NUCLEOTIDE SEQUENCE [LARGE SCALE GENOMIC DNA]</scope>
    <source>
        <strain evidence="4 5">DSM 26915</strain>
    </source>
</reference>
<dbReference type="GO" id="GO:0016747">
    <property type="term" value="F:acyltransferase activity, transferring groups other than amino-acyl groups"/>
    <property type="evidence" value="ECO:0007669"/>
    <property type="project" value="InterPro"/>
</dbReference>
<evidence type="ECO:0000256" key="1">
    <source>
        <dbReference type="ARBA" id="ARBA00022679"/>
    </source>
</evidence>
<dbReference type="CDD" id="cd04301">
    <property type="entry name" value="NAT_SF"/>
    <property type="match status" value="1"/>
</dbReference>
<dbReference type="AlphaFoldDB" id="A0A1H5VY61"/>
<gene>
    <name evidence="4" type="ORF">SAMN04488045_1230</name>
</gene>
<dbReference type="InterPro" id="IPR016181">
    <property type="entry name" value="Acyl_CoA_acyltransferase"/>
</dbReference>
<evidence type="ECO:0000313" key="4">
    <source>
        <dbReference type="EMBL" id="SEF92073.1"/>
    </source>
</evidence>
<evidence type="ECO:0000259" key="3">
    <source>
        <dbReference type="PROSITE" id="PS51186"/>
    </source>
</evidence>
<evidence type="ECO:0000256" key="2">
    <source>
        <dbReference type="ARBA" id="ARBA00023315"/>
    </source>
</evidence>
<dbReference type="EMBL" id="FNUZ01000002">
    <property type="protein sequence ID" value="SEF92073.1"/>
    <property type="molecule type" value="Genomic_DNA"/>
</dbReference>
<organism evidence="4 5">
    <name type="scientific">Thalassococcus halodurans</name>
    <dbReference type="NCBI Taxonomy" id="373675"/>
    <lineage>
        <taxon>Bacteria</taxon>
        <taxon>Pseudomonadati</taxon>
        <taxon>Pseudomonadota</taxon>
        <taxon>Alphaproteobacteria</taxon>
        <taxon>Rhodobacterales</taxon>
        <taxon>Roseobacteraceae</taxon>
        <taxon>Thalassococcus</taxon>
    </lineage>
</organism>
<dbReference type="InterPro" id="IPR050832">
    <property type="entry name" value="Bact_Acetyltransf"/>
</dbReference>
<dbReference type="RefSeq" id="WP_234994696.1">
    <property type="nucleotide sequence ID" value="NZ_FNUZ01000002.1"/>
</dbReference>
<evidence type="ECO:0000313" key="5">
    <source>
        <dbReference type="Proteomes" id="UP000236752"/>
    </source>
</evidence>
<dbReference type="Gene3D" id="3.40.630.30">
    <property type="match status" value="1"/>
</dbReference>
<dbReference type="PANTHER" id="PTHR43877">
    <property type="entry name" value="AMINOALKYLPHOSPHONATE N-ACETYLTRANSFERASE-RELATED-RELATED"/>
    <property type="match status" value="1"/>
</dbReference>
<sequence>MPTDLIIRAATSDDAPAIAAIWNHYIRHTAVTFNSQEKTDQDVAADIESKSGAFWVASDGDTIGGFATYGAFRGGVGYARTKEHTIQLDPDFSGRGAGRALMDVLCAHAKAQGIHSLWAGISEENPAGVAFHRAIGFEHVAILPEVGFKFDRWMDLVLMQKFL</sequence>
<protein>
    <submittedName>
        <fullName evidence="4">Phosphinothricin acetyltransferase</fullName>
    </submittedName>
</protein>
<dbReference type="SUPFAM" id="SSF55729">
    <property type="entry name" value="Acyl-CoA N-acyltransferases (Nat)"/>
    <property type="match status" value="1"/>
</dbReference>
<keyword evidence="2" id="KW-0012">Acyltransferase</keyword>
<feature type="domain" description="N-acetyltransferase" evidence="3">
    <location>
        <begin position="5"/>
        <end position="163"/>
    </location>
</feature>
<dbReference type="PROSITE" id="PS51186">
    <property type="entry name" value="GNAT"/>
    <property type="match status" value="1"/>
</dbReference>
<dbReference type="InterPro" id="IPR000182">
    <property type="entry name" value="GNAT_dom"/>
</dbReference>
<keyword evidence="1 4" id="KW-0808">Transferase</keyword>
<proteinExistence type="predicted"/>
<name>A0A1H5VY61_9RHOB</name>
<dbReference type="Pfam" id="PF13420">
    <property type="entry name" value="Acetyltransf_4"/>
    <property type="match status" value="1"/>
</dbReference>